<proteinExistence type="predicted"/>
<dbReference type="InterPro" id="IPR019734">
    <property type="entry name" value="TPR_rpt"/>
</dbReference>
<organism evidence="5 6">
    <name type="scientific">Gloeomargarita lithophora Alchichica-D10</name>
    <dbReference type="NCBI Taxonomy" id="1188229"/>
    <lineage>
        <taxon>Bacteria</taxon>
        <taxon>Bacillati</taxon>
        <taxon>Cyanobacteriota</taxon>
        <taxon>Cyanophyceae</taxon>
        <taxon>Gloeomargaritales</taxon>
        <taxon>Gloeomargaritaceae</taxon>
        <taxon>Gloeomargarita</taxon>
    </lineage>
</organism>
<feature type="chain" id="PRO_5009608688" evidence="4">
    <location>
        <begin position="25"/>
        <end position="572"/>
    </location>
</feature>
<feature type="repeat" description="TPR" evidence="3">
    <location>
        <begin position="142"/>
        <end position="175"/>
    </location>
</feature>
<feature type="repeat" description="TPR" evidence="3">
    <location>
        <begin position="323"/>
        <end position="356"/>
    </location>
</feature>
<dbReference type="InterPro" id="IPR011990">
    <property type="entry name" value="TPR-like_helical_dom_sf"/>
</dbReference>
<dbReference type="OrthoDB" id="423509at2"/>
<dbReference type="InterPro" id="IPR051685">
    <property type="entry name" value="Ycf3/AcsC/BcsC/TPR_MFPF"/>
</dbReference>
<dbReference type="SMART" id="SM00028">
    <property type="entry name" value="TPR"/>
    <property type="match status" value="14"/>
</dbReference>
<dbReference type="STRING" id="1188229.GlitD10_0474"/>
<keyword evidence="1" id="KW-0677">Repeat</keyword>
<dbReference type="KEGG" id="glt:GlitD10_0474"/>
<evidence type="ECO:0000313" key="5">
    <source>
        <dbReference type="EMBL" id="APB32786.1"/>
    </source>
</evidence>
<dbReference type="Pfam" id="PF07719">
    <property type="entry name" value="TPR_2"/>
    <property type="match status" value="2"/>
</dbReference>
<dbReference type="Proteomes" id="UP000180235">
    <property type="component" value="Chromosome"/>
</dbReference>
<feature type="repeat" description="TPR" evidence="3">
    <location>
        <begin position="499"/>
        <end position="532"/>
    </location>
</feature>
<evidence type="ECO:0000256" key="2">
    <source>
        <dbReference type="ARBA" id="ARBA00022803"/>
    </source>
</evidence>
<keyword evidence="2 3" id="KW-0802">TPR repeat</keyword>
<dbReference type="PANTHER" id="PTHR44943:SF8">
    <property type="entry name" value="TPR REPEAT-CONTAINING PROTEIN MJ0263"/>
    <property type="match status" value="1"/>
</dbReference>
<feature type="repeat" description="TPR" evidence="3">
    <location>
        <begin position="431"/>
        <end position="464"/>
    </location>
</feature>
<reference evidence="5 6" key="1">
    <citation type="submission" date="2016-10" db="EMBL/GenBank/DDBJ databases">
        <title>Description of Gloeomargarita lithophora gen. nov., sp. nov., a thylakoid-bearing basal-branching cyanobacterium with intracellular carbonates, and proposal for Gloeomargaritales ord. nov.</title>
        <authorList>
            <person name="Moreira D."/>
            <person name="Tavera R."/>
            <person name="Benzerara K."/>
            <person name="Skouri-Panet F."/>
            <person name="Couradeau E."/>
            <person name="Gerard E."/>
            <person name="Loussert C."/>
            <person name="Novelo E."/>
            <person name="Zivanovic Y."/>
            <person name="Lopez-Garcia P."/>
        </authorList>
    </citation>
    <scope>NUCLEOTIDE SEQUENCE [LARGE SCALE GENOMIC DNA]</scope>
    <source>
        <strain evidence="5 6">D10</strain>
    </source>
</reference>
<feature type="signal peptide" evidence="4">
    <location>
        <begin position="1"/>
        <end position="24"/>
    </location>
</feature>
<dbReference type="SUPFAM" id="SSF48452">
    <property type="entry name" value="TPR-like"/>
    <property type="match status" value="2"/>
</dbReference>
<dbReference type="AlphaFoldDB" id="A0A1J0AA27"/>
<accession>A0A1J0AA27</accession>
<dbReference type="Pfam" id="PF13432">
    <property type="entry name" value="TPR_16"/>
    <property type="match status" value="2"/>
</dbReference>
<evidence type="ECO:0000256" key="1">
    <source>
        <dbReference type="ARBA" id="ARBA00022737"/>
    </source>
</evidence>
<dbReference type="Gene3D" id="1.25.40.10">
    <property type="entry name" value="Tetratricopeptide repeat domain"/>
    <property type="match status" value="4"/>
</dbReference>
<feature type="repeat" description="TPR" evidence="3">
    <location>
        <begin position="215"/>
        <end position="248"/>
    </location>
</feature>
<gene>
    <name evidence="5" type="ORF">GlitD10_0474</name>
</gene>
<sequence>MRLSFFHLCLTILGVTLGSGKLMAQPQQPPRPWDFRYWSHLCQTLTQAKDYEAAARTCDQALWIRPRDRETLINKAQNQFALGKFAEALAAYDLALLGQRQNSLLLTGKCASLLELKQPQTALPWCSEAIQVNRRWGNISPAQAWFYRGRSWQALGELPNAVADLEQAVAIDPAYPVAWVALADVLTTLDRLEDALAASQRALSQVRPPDDRLRAKALTLQGVIYRRQGRDADALASLTQALALDQKDPRTWSEQAAVLITLSKWDAALVGADWALKLSPNYAAALGQKCQILNEKSQFQDALTTCEKALQQGDSRWDTTTPAVTWQQHGIALVGLKRYADALSSLKIALDLQPNNGDFLTNQAVILWYLERYQEALVSNQKALQINPRSPQIWFNQGRILVSLERNEEALNAYETGLKQVTGRTPHELVAILWLNQGVVQWRQKQLADALKSTSQALEIQPDLADAWYNQGLILNDLRKFPEALTANGRALKINPKNPDYWLSRAVILRALNQLEAALECLDEALKLDSENAKVLAYRATLRQLTEATPVTPAGNLITPVIRVPAPPPVRP</sequence>
<keyword evidence="4" id="KW-0732">Signal</keyword>
<protein>
    <submittedName>
        <fullName evidence="5">Tetratricopeptide repeat domain protein</fullName>
    </submittedName>
</protein>
<feature type="repeat" description="TPR" evidence="3">
    <location>
        <begin position="465"/>
        <end position="498"/>
    </location>
</feature>
<evidence type="ECO:0000256" key="4">
    <source>
        <dbReference type="SAM" id="SignalP"/>
    </source>
</evidence>
<dbReference type="InterPro" id="IPR013105">
    <property type="entry name" value="TPR_2"/>
</dbReference>
<dbReference type="PROSITE" id="PS50005">
    <property type="entry name" value="TPR"/>
    <property type="match status" value="6"/>
</dbReference>
<evidence type="ECO:0000256" key="3">
    <source>
        <dbReference type="PROSITE-ProRule" id="PRU00339"/>
    </source>
</evidence>
<keyword evidence="6" id="KW-1185">Reference proteome</keyword>
<dbReference type="PANTHER" id="PTHR44943">
    <property type="entry name" value="CELLULOSE SYNTHASE OPERON PROTEIN C"/>
    <property type="match status" value="1"/>
</dbReference>
<dbReference type="Pfam" id="PF13424">
    <property type="entry name" value="TPR_12"/>
    <property type="match status" value="1"/>
</dbReference>
<dbReference type="Pfam" id="PF00515">
    <property type="entry name" value="TPR_1"/>
    <property type="match status" value="1"/>
</dbReference>
<evidence type="ECO:0000313" key="6">
    <source>
        <dbReference type="Proteomes" id="UP000180235"/>
    </source>
</evidence>
<name>A0A1J0AA27_9CYAN</name>
<dbReference type="EMBL" id="CP017675">
    <property type="protein sequence ID" value="APB32786.1"/>
    <property type="molecule type" value="Genomic_DNA"/>
</dbReference>